<name>A0A4R3YAC8_9PAST</name>
<sequence length="53" mass="6075">METKTTEYNKFLAKKIQLGDQAIREGRTYTAEQAYENAIRAALRAAEDMKKHA</sequence>
<comment type="caution">
    <text evidence="1">The sequence shown here is derived from an EMBL/GenBank/DDBJ whole genome shotgun (WGS) entry which is preliminary data.</text>
</comment>
<dbReference type="EMBL" id="SMCP01000003">
    <property type="protein sequence ID" value="TCV88870.1"/>
    <property type="molecule type" value="Genomic_DNA"/>
</dbReference>
<gene>
    <name evidence="1" type="ORF">EDC16_103225</name>
</gene>
<accession>A0A4R3YAC8</accession>
<organism evidence="1 2">
    <name type="scientific">Testudinibacter aquarius</name>
    <dbReference type="NCBI Taxonomy" id="1524974"/>
    <lineage>
        <taxon>Bacteria</taxon>
        <taxon>Pseudomonadati</taxon>
        <taxon>Pseudomonadota</taxon>
        <taxon>Gammaproteobacteria</taxon>
        <taxon>Pasteurellales</taxon>
        <taxon>Pasteurellaceae</taxon>
        <taxon>Testudinibacter</taxon>
    </lineage>
</organism>
<evidence type="ECO:0000313" key="1">
    <source>
        <dbReference type="EMBL" id="TCV88870.1"/>
    </source>
</evidence>
<reference evidence="1 2" key="1">
    <citation type="submission" date="2019-03" db="EMBL/GenBank/DDBJ databases">
        <title>Genomic Encyclopedia of Type Strains, Phase IV (KMG-IV): sequencing the most valuable type-strain genomes for metagenomic binning, comparative biology and taxonomic classification.</title>
        <authorList>
            <person name="Goeker M."/>
        </authorList>
    </citation>
    <scope>NUCLEOTIDE SEQUENCE [LARGE SCALE GENOMIC DNA]</scope>
    <source>
        <strain evidence="1 2">DSM 28140</strain>
    </source>
</reference>
<protein>
    <submittedName>
        <fullName evidence="1">Uncharacterized protein</fullName>
    </submittedName>
</protein>
<evidence type="ECO:0000313" key="2">
    <source>
        <dbReference type="Proteomes" id="UP000294619"/>
    </source>
</evidence>
<dbReference type="Proteomes" id="UP000294619">
    <property type="component" value="Unassembled WGS sequence"/>
</dbReference>
<proteinExistence type="predicted"/>
<dbReference type="RefSeq" id="WP_157330477.1">
    <property type="nucleotide sequence ID" value="NZ_LEKL01000025.1"/>
</dbReference>
<dbReference type="AlphaFoldDB" id="A0A4R3YAC8"/>